<dbReference type="InterPro" id="IPR058240">
    <property type="entry name" value="rSAM_sf"/>
</dbReference>
<dbReference type="GeneID" id="8512797"/>
<dbReference type="GO" id="GO:0046872">
    <property type="term" value="F:metal ion binding"/>
    <property type="evidence" value="ECO:0007669"/>
    <property type="project" value="UniProtKB-KW"/>
</dbReference>
<keyword evidence="4" id="KW-0479">Metal-binding</keyword>
<name>C9RFH1_METVM</name>
<dbReference type="InterPro" id="IPR007197">
    <property type="entry name" value="rSAM"/>
</dbReference>
<dbReference type="GO" id="GO:0051536">
    <property type="term" value="F:iron-sulfur cluster binding"/>
    <property type="evidence" value="ECO:0007669"/>
    <property type="project" value="UniProtKB-KW"/>
</dbReference>
<dbReference type="STRING" id="579137.Metvu_0464"/>
<dbReference type="Gene3D" id="3.20.20.70">
    <property type="entry name" value="Aldolase class I"/>
    <property type="match status" value="1"/>
</dbReference>
<evidence type="ECO:0000313" key="8">
    <source>
        <dbReference type="EMBL" id="ACX72323.1"/>
    </source>
</evidence>
<feature type="domain" description="Radical SAM core" evidence="7">
    <location>
        <begin position="8"/>
        <end position="208"/>
    </location>
</feature>
<evidence type="ECO:0000256" key="6">
    <source>
        <dbReference type="ARBA" id="ARBA00023014"/>
    </source>
</evidence>
<keyword evidence="2" id="KW-0004">4Fe-4S</keyword>
<protein>
    <submittedName>
        <fullName evidence="8">Radical SAM domain protein</fullName>
    </submittedName>
</protein>
<evidence type="ECO:0000256" key="5">
    <source>
        <dbReference type="ARBA" id="ARBA00023004"/>
    </source>
</evidence>
<dbReference type="SFLD" id="SFLDS00029">
    <property type="entry name" value="Radical_SAM"/>
    <property type="match status" value="1"/>
</dbReference>
<evidence type="ECO:0000256" key="2">
    <source>
        <dbReference type="ARBA" id="ARBA00022485"/>
    </source>
</evidence>
<dbReference type="EMBL" id="CP001787">
    <property type="protein sequence ID" value="ACX72323.1"/>
    <property type="molecule type" value="Genomic_DNA"/>
</dbReference>
<organism evidence="8 9">
    <name type="scientific">Methanocaldococcus vulcanius (strain ATCC 700851 / DSM 12094 / M7)</name>
    <name type="common">Methanococcus vulcanius</name>
    <dbReference type="NCBI Taxonomy" id="579137"/>
    <lineage>
        <taxon>Archaea</taxon>
        <taxon>Methanobacteriati</taxon>
        <taxon>Methanobacteriota</taxon>
        <taxon>Methanomada group</taxon>
        <taxon>Methanococci</taxon>
        <taxon>Methanococcales</taxon>
        <taxon>Methanocaldococcaceae</taxon>
        <taxon>Methanocaldococcus</taxon>
    </lineage>
</organism>
<comment type="cofactor">
    <cofactor evidence="1">
        <name>[4Fe-4S] cluster</name>
        <dbReference type="ChEBI" id="CHEBI:49883"/>
    </cofactor>
</comment>
<evidence type="ECO:0000259" key="7">
    <source>
        <dbReference type="PROSITE" id="PS51918"/>
    </source>
</evidence>
<dbReference type="GO" id="GO:0003824">
    <property type="term" value="F:catalytic activity"/>
    <property type="evidence" value="ECO:0007669"/>
    <property type="project" value="InterPro"/>
</dbReference>
<keyword evidence="3" id="KW-0949">S-adenosyl-L-methionine</keyword>
<dbReference type="PANTHER" id="PTHR11228">
    <property type="entry name" value="RADICAL SAM DOMAIN PROTEIN"/>
    <property type="match status" value="1"/>
</dbReference>
<dbReference type="SFLD" id="SFLDG01387">
    <property type="entry name" value="BtrN-like_SPASM_domain_contain"/>
    <property type="match status" value="1"/>
</dbReference>
<keyword evidence="9" id="KW-1185">Reference proteome</keyword>
<dbReference type="SFLD" id="SFLDG01067">
    <property type="entry name" value="SPASM/twitch_domain_containing"/>
    <property type="match status" value="1"/>
</dbReference>
<dbReference type="KEGG" id="mvu:Metvu_0464"/>
<sequence length="281" mass="32590">MLSILTSMIKPKILQVETTNDCNSNCKICMRTHWKRGVGYMSYEDFTKLPISEFDEVALHGWGECFLHPDLFKMVKYIKQQNVKASLCTNGKLLGERLDEVLESGLDEIAFGIFTLDGKEEILKNIEALLEERKKRGVPITTFFDITVFKENLEEIKDIVEKAIELGVDGIVFHRLFDIYNVDNDVKYGLTPKEEKTFFNQIKEKYGKQIPLYFPLKHTTPCRVLLKCMFVRYDGLQSPCVYLSDDTLGDARNSTYKEMLKRHILFIKGVKNNVICKQCIW</sequence>
<dbReference type="HOGENOM" id="CLU_009273_1_1_2"/>
<dbReference type="OrthoDB" id="5620at2157"/>
<dbReference type="PROSITE" id="PS51918">
    <property type="entry name" value="RADICAL_SAM"/>
    <property type="match status" value="1"/>
</dbReference>
<dbReference type="AlphaFoldDB" id="C9RFH1"/>
<dbReference type="InterPro" id="IPR034391">
    <property type="entry name" value="AdoMet-like_SPASM_containing"/>
</dbReference>
<evidence type="ECO:0000256" key="4">
    <source>
        <dbReference type="ARBA" id="ARBA00022723"/>
    </source>
</evidence>
<evidence type="ECO:0000256" key="3">
    <source>
        <dbReference type="ARBA" id="ARBA00022691"/>
    </source>
</evidence>
<keyword evidence="5" id="KW-0408">Iron</keyword>
<proteinExistence type="predicted"/>
<dbReference type="InterPro" id="IPR050377">
    <property type="entry name" value="Radical_SAM_PqqE_MftC-like"/>
</dbReference>
<dbReference type="RefSeq" id="WP_015732544.1">
    <property type="nucleotide sequence ID" value="NC_013407.1"/>
</dbReference>
<reference evidence="8" key="1">
    <citation type="submission" date="2009-10" db="EMBL/GenBank/DDBJ databases">
        <title>Complete sequence of chromosome of Methanocaldococcus vulcanius M7.</title>
        <authorList>
            <consortium name="US DOE Joint Genome Institute"/>
            <person name="Lucas S."/>
            <person name="Copeland A."/>
            <person name="Lapidus A."/>
            <person name="Glavina del Rio T."/>
            <person name="Dalin E."/>
            <person name="Tice H."/>
            <person name="Bruce D."/>
            <person name="Goodwin L."/>
            <person name="Pitluck S."/>
            <person name="Lcollab F.I."/>
            <person name="Brettin T."/>
            <person name="Detter J.C."/>
            <person name="Han C."/>
            <person name="Tapia R."/>
            <person name="Kuske C.R."/>
            <person name="Schmutz J."/>
            <person name="Larimer F."/>
            <person name="Land M."/>
            <person name="Hauser L."/>
            <person name="Kyrpides N."/>
            <person name="Ovchinikova G."/>
            <person name="Sieprawska-Lupa M."/>
            <person name="Whitman W.B."/>
            <person name="Woyke T."/>
        </authorList>
    </citation>
    <scope>NUCLEOTIDE SEQUENCE [LARGE SCALE GENOMIC DNA]</scope>
    <source>
        <strain evidence="8">M7</strain>
    </source>
</reference>
<gene>
    <name evidence="8" type="ordered locus">Metvu_0464</name>
</gene>
<dbReference type="eggNOG" id="arCOG02616">
    <property type="taxonomic scope" value="Archaea"/>
</dbReference>
<evidence type="ECO:0000256" key="1">
    <source>
        <dbReference type="ARBA" id="ARBA00001966"/>
    </source>
</evidence>
<dbReference type="SUPFAM" id="SSF102114">
    <property type="entry name" value="Radical SAM enzymes"/>
    <property type="match status" value="1"/>
</dbReference>
<dbReference type="Proteomes" id="UP000002063">
    <property type="component" value="Chromosome"/>
</dbReference>
<keyword evidence="6" id="KW-0411">Iron-sulfur</keyword>
<accession>C9RFH1</accession>
<dbReference type="InterPro" id="IPR013785">
    <property type="entry name" value="Aldolase_TIM"/>
</dbReference>
<dbReference type="CDD" id="cd01335">
    <property type="entry name" value="Radical_SAM"/>
    <property type="match status" value="1"/>
</dbReference>
<dbReference type="Pfam" id="PF04055">
    <property type="entry name" value="Radical_SAM"/>
    <property type="match status" value="1"/>
</dbReference>
<evidence type="ECO:0000313" key="9">
    <source>
        <dbReference type="Proteomes" id="UP000002063"/>
    </source>
</evidence>
<dbReference type="PANTHER" id="PTHR11228:SF7">
    <property type="entry name" value="PQQA PEPTIDE CYCLASE"/>
    <property type="match status" value="1"/>
</dbReference>